<protein>
    <submittedName>
        <fullName evidence="4">Membrane protein</fullName>
    </submittedName>
</protein>
<dbReference type="ESTHER" id="9mico-a0a022ky49">
    <property type="family name" value="Abhydrolase_9"/>
</dbReference>
<evidence type="ECO:0000313" key="5">
    <source>
        <dbReference type="Proteomes" id="UP000019754"/>
    </source>
</evidence>
<name>A0A022KY49_9MICO</name>
<feature type="transmembrane region" description="Helical" evidence="1">
    <location>
        <begin position="130"/>
        <end position="151"/>
    </location>
</feature>
<dbReference type="HOGENOM" id="CLU_023789_0_0_11"/>
<accession>A0A022KY49</accession>
<dbReference type="Pfam" id="PF15420">
    <property type="entry name" value="Abhydrolase_9_N"/>
    <property type="match status" value="1"/>
</dbReference>
<evidence type="ECO:0000256" key="1">
    <source>
        <dbReference type="SAM" id="Phobius"/>
    </source>
</evidence>
<evidence type="ECO:0000313" key="4">
    <source>
        <dbReference type="EMBL" id="EYT49751.1"/>
    </source>
</evidence>
<gene>
    <name evidence="4" type="ORF">D641_0106930</name>
</gene>
<keyword evidence="1" id="KW-1133">Transmembrane helix</keyword>
<keyword evidence="1" id="KW-0812">Transmembrane</keyword>
<proteinExistence type="predicted"/>
<dbReference type="InterPro" id="IPR029058">
    <property type="entry name" value="AB_hydrolase_fold"/>
</dbReference>
<dbReference type="Pfam" id="PF10081">
    <property type="entry name" value="Abhydrolase_9"/>
    <property type="match status" value="1"/>
</dbReference>
<feature type="domain" description="Alpha/beta-hydrolase N-terminal" evidence="3">
    <location>
        <begin position="39"/>
        <end position="249"/>
    </location>
</feature>
<feature type="transmembrane region" description="Helical" evidence="1">
    <location>
        <begin position="93"/>
        <end position="110"/>
    </location>
</feature>
<dbReference type="SUPFAM" id="SSF53474">
    <property type="entry name" value="alpha/beta-Hydrolases"/>
    <property type="match status" value="1"/>
</dbReference>
<organism evidence="4 5">
    <name type="scientific">Brachybacterium muris UCD-AY4</name>
    <dbReference type="NCBI Taxonomy" id="1249481"/>
    <lineage>
        <taxon>Bacteria</taxon>
        <taxon>Bacillati</taxon>
        <taxon>Actinomycetota</taxon>
        <taxon>Actinomycetes</taxon>
        <taxon>Micrococcales</taxon>
        <taxon>Dermabacteraceae</taxon>
        <taxon>Brachybacterium</taxon>
    </lineage>
</organism>
<dbReference type="AlphaFoldDB" id="A0A022KY49"/>
<evidence type="ECO:0000259" key="2">
    <source>
        <dbReference type="Pfam" id="PF10081"/>
    </source>
</evidence>
<feature type="transmembrane region" description="Helical" evidence="1">
    <location>
        <begin position="172"/>
        <end position="190"/>
    </location>
</feature>
<dbReference type="InterPro" id="IPR027788">
    <property type="entry name" value="Alpha/beta-hydrolase_N_dom"/>
</dbReference>
<keyword evidence="1" id="KW-0472">Membrane</keyword>
<keyword evidence="5" id="KW-1185">Reference proteome</keyword>
<dbReference type="Proteomes" id="UP000019754">
    <property type="component" value="Unassembled WGS sequence"/>
</dbReference>
<sequence>MLRGAGRITGQQVRRTALRAPLDTGGFLGASAASWIATSPSLLPRTWWMWTTNFGFSQIYGYATGALTAHLLARGTRALGLEVHITAERRRRARLLGGAALTGITAYSWVRGVLRQREISYLVQQEPKNLATHVVGTVAGVGASIGALLTARAVLATARMYRALLRPYLPPRVVGVTSLLLTVATVALVAERVVRGRILERAIERAEATNLWISPDIAPPTSPLRSGSRDSLEEWTALGAQGRRIVSFGADARLISETTGAPAMEPIRVYAGKSSTRSLDEAVDAVLAELDRTGAWDREVLVLFTGTGTGWLQEWSLSAIEFLTGGNCATASLQYSVYTSALNYILDRRGPQQAGHQLFHAVSRRLERMPRTQRPRLFVAGESLGSFGGHAAFRDLPDMLARVDGAVWSGTPGFTPIWRELVAKSRPGSPAIAPILDNGRHVRVVTRPRELHQDYWGGLYEPWQSPRIVYAQHPSDPVAWWEPSLLWEEPAWLRERVGHDVTPAIRWFPWITFWQIAADMPLSIKVTAGHGHAYHEELVPIWAAVLGTDGAGVAAGRDTATGGDSAVGGAGAPGGADTLGGAAAIDPAEQRRYHRRIVEAIRALGPAD</sequence>
<dbReference type="EMBL" id="AORC01000007">
    <property type="protein sequence ID" value="EYT49751.1"/>
    <property type="molecule type" value="Genomic_DNA"/>
</dbReference>
<dbReference type="InterPro" id="IPR027787">
    <property type="entry name" value="Alpha/beta-hydrolase_catalytic"/>
</dbReference>
<feature type="domain" description="Alpha/beta-hydrolase catalytic" evidence="2">
    <location>
        <begin position="267"/>
        <end position="551"/>
    </location>
</feature>
<evidence type="ECO:0000259" key="3">
    <source>
        <dbReference type="Pfam" id="PF15420"/>
    </source>
</evidence>
<reference evidence="4 5" key="1">
    <citation type="journal article" date="2013" name="Genome Announc.">
        <title>Draft genome sequence of an Actinobacterium, Brachybacterium muris strain UCD-AY4.</title>
        <authorList>
            <person name="Lo J.R."/>
            <person name="Lang J.M."/>
            <person name="Darling A.E."/>
            <person name="Eisen J.A."/>
            <person name="Coil D.A."/>
        </authorList>
    </citation>
    <scope>NUCLEOTIDE SEQUENCE [LARGE SCALE GENOMIC DNA]</scope>
    <source>
        <strain evidence="4 5">UCD-AY4</strain>
    </source>
</reference>
<comment type="caution">
    <text evidence="4">The sequence shown here is derived from an EMBL/GenBank/DDBJ whole genome shotgun (WGS) entry which is preliminary data.</text>
</comment>